<dbReference type="InterPro" id="IPR009081">
    <property type="entry name" value="PP-bd_ACP"/>
</dbReference>
<dbReference type="Gene3D" id="1.10.1200.10">
    <property type="entry name" value="ACP-like"/>
    <property type="match status" value="1"/>
</dbReference>
<dbReference type="RefSeq" id="WP_375522594.1">
    <property type="nucleotide sequence ID" value="NZ_JBHIRY010000039.1"/>
</dbReference>
<feature type="domain" description="Carrier" evidence="1">
    <location>
        <begin position="10"/>
        <end position="72"/>
    </location>
</feature>
<evidence type="ECO:0000259" key="1">
    <source>
        <dbReference type="Pfam" id="PF00550"/>
    </source>
</evidence>
<comment type="caution">
    <text evidence="2">The sequence shown here is derived from an EMBL/GenBank/DDBJ whole genome shotgun (WGS) entry which is preliminary data.</text>
</comment>
<dbReference type="SUPFAM" id="SSF47336">
    <property type="entry name" value="ACP-like"/>
    <property type="match status" value="1"/>
</dbReference>
<protein>
    <submittedName>
        <fullName evidence="2">Acyl carrier protein</fullName>
    </submittedName>
</protein>
<keyword evidence="3" id="KW-1185">Reference proteome</keyword>
<evidence type="ECO:0000313" key="3">
    <source>
        <dbReference type="Proteomes" id="UP001580430"/>
    </source>
</evidence>
<organism evidence="2 3">
    <name type="scientific">Paenibacillus medicaginis</name>
    <dbReference type="NCBI Taxonomy" id="1470560"/>
    <lineage>
        <taxon>Bacteria</taxon>
        <taxon>Bacillati</taxon>
        <taxon>Bacillota</taxon>
        <taxon>Bacilli</taxon>
        <taxon>Bacillales</taxon>
        <taxon>Paenibacillaceae</taxon>
        <taxon>Paenibacillus</taxon>
    </lineage>
</organism>
<dbReference type="Proteomes" id="UP001580430">
    <property type="component" value="Unassembled WGS sequence"/>
</dbReference>
<reference evidence="2 3" key="1">
    <citation type="submission" date="2024-09" db="EMBL/GenBank/DDBJ databases">
        <title>Paenibacillus zeirhizospherea sp. nov., isolated from surface of the maize (Zea mays) roots in a horticulture field, Hungary.</title>
        <authorList>
            <person name="Marton D."/>
            <person name="Farkas M."/>
            <person name="Bedics A."/>
            <person name="Toth E."/>
            <person name="Tancsics A."/>
            <person name="Boka K."/>
            <person name="Marati G."/>
            <person name="Kriszt B."/>
            <person name="Cserhati M."/>
        </authorList>
    </citation>
    <scope>NUCLEOTIDE SEQUENCE [LARGE SCALE GENOMIC DNA]</scope>
    <source>
        <strain evidence="2 3">JCM 18446</strain>
    </source>
</reference>
<proteinExistence type="predicted"/>
<dbReference type="InterPro" id="IPR036736">
    <property type="entry name" value="ACP-like_sf"/>
</dbReference>
<name>A0ABV5CAF3_9BACL</name>
<sequence>MKNDVAVLTKLENLIGDLLNTQEKILTEESLSKWGLDSLKTIELIVILEKEFDIIFDNNDLLLDNFGTIEKILLLLAKMDVRVC</sequence>
<gene>
    <name evidence="2" type="ORF">ACE5LO_24720</name>
</gene>
<evidence type="ECO:0000313" key="2">
    <source>
        <dbReference type="EMBL" id="MFB5763585.1"/>
    </source>
</evidence>
<dbReference type="Pfam" id="PF00550">
    <property type="entry name" value="PP-binding"/>
    <property type="match status" value="1"/>
</dbReference>
<accession>A0ABV5CAF3</accession>
<dbReference type="EMBL" id="JBHIRY010000039">
    <property type="protein sequence ID" value="MFB5763585.1"/>
    <property type="molecule type" value="Genomic_DNA"/>
</dbReference>